<evidence type="ECO:0000313" key="2">
    <source>
        <dbReference type="EMBL" id="EGT60045.1"/>
    </source>
</evidence>
<dbReference type="GO" id="GO:0045087">
    <property type="term" value="P:innate immune response"/>
    <property type="evidence" value="ECO:0007669"/>
    <property type="project" value="TreeGrafter"/>
</dbReference>
<dbReference type="AlphaFoldDB" id="G0NGF9"/>
<dbReference type="InterPro" id="IPR002900">
    <property type="entry name" value="DUF38/FTH_CAE_spp"/>
</dbReference>
<dbReference type="InterPro" id="IPR040161">
    <property type="entry name" value="FB224"/>
</dbReference>
<protein>
    <recommendedName>
        <fullName evidence="1">DUF38 domain-containing protein</fullName>
    </recommendedName>
</protein>
<gene>
    <name evidence="2" type="ORF">CAEBREN_19692</name>
</gene>
<organism evidence="3">
    <name type="scientific">Caenorhabditis brenneri</name>
    <name type="common">Nematode worm</name>
    <dbReference type="NCBI Taxonomy" id="135651"/>
    <lineage>
        <taxon>Eukaryota</taxon>
        <taxon>Metazoa</taxon>
        <taxon>Ecdysozoa</taxon>
        <taxon>Nematoda</taxon>
        <taxon>Chromadorea</taxon>
        <taxon>Rhabditida</taxon>
        <taxon>Rhabditina</taxon>
        <taxon>Rhabditomorpha</taxon>
        <taxon>Rhabditoidea</taxon>
        <taxon>Rhabditidae</taxon>
        <taxon>Peloderinae</taxon>
        <taxon>Caenorhabditis</taxon>
    </lineage>
</organism>
<evidence type="ECO:0000259" key="1">
    <source>
        <dbReference type="Pfam" id="PF01827"/>
    </source>
</evidence>
<dbReference type="EMBL" id="GL379880">
    <property type="protein sequence ID" value="EGT60045.1"/>
    <property type="molecule type" value="Genomic_DNA"/>
</dbReference>
<dbReference type="PANTHER" id="PTHR23015">
    <property type="entry name" value="UNCHARACTERIZED C.ELEGANS PROTEIN"/>
    <property type="match status" value="1"/>
</dbReference>
<dbReference type="Pfam" id="PF01827">
    <property type="entry name" value="FTH"/>
    <property type="match status" value="1"/>
</dbReference>
<reference evidence="3" key="1">
    <citation type="submission" date="2011-07" db="EMBL/GenBank/DDBJ databases">
        <authorList>
            <consortium name="Caenorhabditis brenneri Sequencing and Analysis Consortium"/>
            <person name="Wilson R.K."/>
        </authorList>
    </citation>
    <scope>NUCLEOTIDE SEQUENCE [LARGE SCALE GENOMIC DNA]</scope>
    <source>
        <strain evidence="3">PB2801</strain>
    </source>
</reference>
<evidence type="ECO:0000313" key="3">
    <source>
        <dbReference type="Proteomes" id="UP000008068"/>
    </source>
</evidence>
<feature type="domain" description="DUF38" evidence="1">
    <location>
        <begin position="115"/>
        <end position="240"/>
    </location>
</feature>
<proteinExistence type="predicted"/>
<dbReference type="InParanoid" id="G0NGF9"/>
<accession>G0NGF9</accession>
<dbReference type="Proteomes" id="UP000008068">
    <property type="component" value="Unassembled WGS sequence"/>
</dbReference>
<dbReference type="PANTHER" id="PTHR23015:SF4">
    <property type="entry name" value="DUF38 DOMAIN-CONTAINING PROTEIN-RELATED"/>
    <property type="match status" value="1"/>
</dbReference>
<dbReference type="HOGENOM" id="CLU_931353_0_0_1"/>
<name>G0NGF9_CAEBE</name>
<sequence length="299" mass="35021">MLSQVSRDLHSFCDSVDPGLRRTKTIELLMSPTETILTFKIMIKRMHQYVPIRFLPIENGYRMECRDDSVTVENDCYLDGIRDVLMAHFTSKTSKIYKLSVIVTSERNGEWKKLVEKLSNSLFKSKINVEAVRFVAEDPLHFFPLLDILTPGYLEKIEISNDSNIEIPYQRLAETEQWKQAKKAFILGDGLSNPEHFPYFYHFEEIKIAVVDLTMEFLIELSNILIASPNFKICFIKGHKRFTAEDFASKIGGWTVDKEHVRLYSIDDTDDFLEFSGDFGGEYDRLRIDRRRFDFYENF</sequence>
<keyword evidence="3" id="KW-1185">Reference proteome</keyword>